<evidence type="ECO:0000313" key="1">
    <source>
        <dbReference type="EMBL" id="SVD55627.1"/>
    </source>
</evidence>
<accession>A0A382W9V3</accession>
<dbReference type="AlphaFoldDB" id="A0A382W9V3"/>
<reference evidence="1" key="1">
    <citation type="submission" date="2018-05" db="EMBL/GenBank/DDBJ databases">
        <authorList>
            <person name="Lanie J.A."/>
            <person name="Ng W.-L."/>
            <person name="Kazmierczak K.M."/>
            <person name="Andrzejewski T.M."/>
            <person name="Davidsen T.M."/>
            <person name="Wayne K.J."/>
            <person name="Tettelin H."/>
            <person name="Glass J.I."/>
            <person name="Rusch D."/>
            <person name="Podicherti R."/>
            <person name="Tsui H.-C.T."/>
            <person name="Winkler M.E."/>
        </authorList>
    </citation>
    <scope>NUCLEOTIDE SEQUENCE</scope>
</reference>
<gene>
    <name evidence="1" type="ORF">METZ01_LOCUS408481</name>
</gene>
<proteinExistence type="predicted"/>
<feature type="non-terminal residue" evidence="1">
    <location>
        <position position="37"/>
    </location>
</feature>
<organism evidence="1">
    <name type="scientific">marine metagenome</name>
    <dbReference type="NCBI Taxonomy" id="408172"/>
    <lineage>
        <taxon>unclassified sequences</taxon>
        <taxon>metagenomes</taxon>
        <taxon>ecological metagenomes</taxon>
    </lineage>
</organism>
<name>A0A382W9V3_9ZZZZ</name>
<protein>
    <submittedName>
        <fullName evidence="1">Uncharacterized protein</fullName>
    </submittedName>
</protein>
<sequence>MKEIMRLMHKSRRKITEIFDCLQTTEGDNVPVTRAFP</sequence>
<dbReference type="EMBL" id="UINC01158212">
    <property type="protein sequence ID" value="SVD55627.1"/>
    <property type="molecule type" value="Genomic_DNA"/>
</dbReference>